<proteinExistence type="predicted"/>
<evidence type="ECO:0000313" key="2">
    <source>
        <dbReference type="Proteomes" id="UP000324222"/>
    </source>
</evidence>
<sequence length="64" mass="6995">MRGSHSIFWGFCTCGSWYSRSPSRHHSSLQQAYTREPLYPNPSCPVTRLSNSTAACPAPSCACG</sequence>
<protein>
    <submittedName>
        <fullName evidence="1">Uncharacterized protein</fullName>
    </submittedName>
</protein>
<name>A0A5B7ETI3_PORTR</name>
<evidence type="ECO:0000313" key="1">
    <source>
        <dbReference type="EMBL" id="MPC36705.1"/>
    </source>
</evidence>
<dbReference type="AlphaFoldDB" id="A0A5B7ETI3"/>
<dbReference type="Proteomes" id="UP000324222">
    <property type="component" value="Unassembled WGS sequence"/>
</dbReference>
<accession>A0A5B7ETI3</accession>
<gene>
    <name evidence="1" type="ORF">E2C01_030173</name>
</gene>
<dbReference type="EMBL" id="VSRR010003584">
    <property type="protein sequence ID" value="MPC36705.1"/>
    <property type="molecule type" value="Genomic_DNA"/>
</dbReference>
<reference evidence="1 2" key="1">
    <citation type="submission" date="2019-05" db="EMBL/GenBank/DDBJ databases">
        <title>Another draft genome of Portunus trituberculatus and its Hox gene families provides insights of decapod evolution.</title>
        <authorList>
            <person name="Jeong J.-H."/>
            <person name="Song I."/>
            <person name="Kim S."/>
            <person name="Choi T."/>
            <person name="Kim D."/>
            <person name="Ryu S."/>
            <person name="Kim W."/>
        </authorList>
    </citation>
    <scope>NUCLEOTIDE SEQUENCE [LARGE SCALE GENOMIC DNA]</scope>
    <source>
        <tissue evidence="1">Muscle</tissue>
    </source>
</reference>
<organism evidence="1 2">
    <name type="scientific">Portunus trituberculatus</name>
    <name type="common">Swimming crab</name>
    <name type="synonym">Neptunus trituberculatus</name>
    <dbReference type="NCBI Taxonomy" id="210409"/>
    <lineage>
        <taxon>Eukaryota</taxon>
        <taxon>Metazoa</taxon>
        <taxon>Ecdysozoa</taxon>
        <taxon>Arthropoda</taxon>
        <taxon>Crustacea</taxon>
        <taxon>Multicrustacea</taxon>
        <taxon>Malacostraca</taxon>
        <taxon>Eumalacostraca</taxon>
        <taxon>Eucarida</taxon>
        <taxon>Decapoda</taxon>
        <taxon>Pleocyemata</taxon>
        <taxon>Brachyura</taxon>
        <taxon>Eubrachyura</taxon>
        <taxon>Portunoidea</taxon>
        <taxon>Portunidae</taxon>
        <taxon>Portuninae</taxon>
        <taxon>Portunus</taxon>
    </lineage>
</organism>
<keyword evidence="2" id="KW-1185">Reference proteome</keyword>
<comment type="caution">
    <text evidence="1">The sequence shown here is derived from an EMBL/GenBank/DDBJ whole genome shotgun (WGS) entry which is preliminary data.</text>
</comment>